<name>A0A4Q9H0U2_9BURK</name>
<proteinExistence type="predicted"/>
<dbReference type="Proteomes" id="UP000292120">
    <property type="component" value="Unassembled WGS sequence"/>
</dbReference>
<dbReference type="RefSeq" id="WP_130967152.1">
    <property type="nucleotide sequence ID" value="NZ_SIXI01000002.1"/>
</dbReference>
<accession>A0A4Q9H0U2</accession>
<evidence type="ECO:0000313" key="4">
    <source>
        <dbReference type="Proteomes" id="UP000292120"/>
    </source>
</evidence>
<dbReference type="EMBL" id="SIXI01000002">
    <property type="protein sequence ID" value="TBO32919.1"/>
    <property type="molecule type" value="Genomic_DNA"/>
</dbReference>
<evidence type="ECO:0000313" key="3">
    <source>
        <dbReference type="EMBL" id="TBO32919.1"/>
    </source>
</evidence>
<keyword evidence="4" id="KW-1185">Reference proteome</keyword>
<keyword evidence="1" id="KW-0472">Membrane</keyword>
<gene>
    <name evidence="3" type="ORF">EYS42_07080</name>
</gene>
<feature type="transmembrane region" description="Helical" evidence="1">
    <location>
        <begin position="21"/>
        <end position="42"/>
    </location>
</feature>
<comment type="caution">
    <text evidence="3">The sequence shown here is derived from an EMBL/GenBank/DDBJ whole genome shotgun (WGS) entry which is preliminary data.</text>
</comment>
<evidence type="ECO:0000256" key="1">
    <source>
        <dbReference type="SAM" id="Phobius"/>
    </source>
</evidence>
<protein>
    <recommendedName>
        <fullName evidence="2">Putative Flp pilus-assembly TadG-like N-terminal domain-containing protein</fullName>
    </recommendedName>
</protein>
<evidence type="ECO:0000259" key="2">
    <source>
        <dbReference type="Pfam" id="PF13400"/>
    </source>
</evidence>
<dbReference type="OrthoDB" id="5493674at2"/>
<sequence length="482" mass="53151">MKNANSSRSWPSTHARRRQRGQALIFGIFVLAAGLASLLYVFNAGQLIHDKGKLVNAADAAAYSGGLMQARALNYAAYTNRALLANEMTVAQTVGLTSWLRFQSRHAQMANLFGCRTPWNLPVSDTFLRYAPLCMALAWSEPAITSISNQVNVVAPGVIAGVEASKVLLQAAQANMMIRMVAGGRHRVMQEVASANFAGDGQVDVDTIPLQDGFFLFEGAPVLRVVPNNQRNRFAAVAVQSASQDRFNNNRNWRDRSLLPSCVGINGFRFNRVERAGGTNLIGFDEWKAVDSASRYSFRMRKGRCVENSEQVIAGGQSAAFRTNDAEFNDTNAFGRSRAINPRASRSAFSTREWQAYRGLPNFMSLSNAALSYTPEQADVNRRNLTLRLSIRVTRRPSEIRNAEGRSLVRSTGQRAYGINDYRGAPMRGQYAAVATSEVFFDRPTARADGRTELPNEFNPFWQVRLVRSDAAIAAATALQMN</sequence>
<dbReference type="InterPro" id="IPR028087">
    <property type="entry name" value="Tad_N"/>
</dbReference>
<keyword evidence="1" id="KW-0812">Transmembrane</keyword>
<reference evidence="3 4" key="1">
    <citation type="submission" date="2019-02" db="EMBL/GenBank/DDBJ databases">
        <title>Aquabacterium sp. strain KMB7.</title>
        <authorList>
            <person name="Chen W.-M."/>
        </authorList>
    </citation>
    <scope>NUCLEOTIDE SEQUENCE [LARGE SCALE GENOMIC DNA]</scope>
    <source>
        <strain evidence="3 4">KMB7</strain>
    </source>
</reference>
<dbReference type="AlphaFoldDB" id="A0A4Q9H0U2"/>
<organism evidence="3 4">
    <name type="scientific">Aquabacterium lacunae</name>
    <dbReference type="NCBI Taxonomy" id="2528630"/>
    <lineage>
        <taxon>Bacteria</taxon>
        <taxon>Pseudomonadati</taxon>
        <taxon>Pseudomonadota</taxon>
        <taxon>Betaproteobacteria</taxon>
        <taxon>Burkholderiales</taxon>
        <taxon>Aquabacterium</taxon>
    </lineage>
</organism>
<dbReference type="Pfam" id="PF13400">
    <property type="entry name" value="Tad"/>
    <property type="match status" value="1"/>
</dbReference>
<keyword evidence="1" id="KW-1133">Transmembrane helix</keyword>
<feature type="domain" description="Putative Flp pilus-assembly TadG-like N-terminal" evidence="2">
    <location>
        <begin position="21"/>
        <end position="66"/>
    </location>
</feature>